<evidence type="ECO:0000259" key="2">
    <source>
        <dbReference type="PROSITE" id="PS51704"/>
    </source>
</evidence>
<dbReference type="Gene3D" id="3.20.20.190">
    <property type="entry name" value="Phosphatidylinositol (PI) phosphodiesterase"/>
    <property type="match status" value="1"/>
</dbReference>
<dbReference type="AlphaFoldDB" id="A0A7R7XY28"/>
<dbReference type="RefSeq" id="XP_041561830.1">
    <property type="nucleotide sequence ID" value="XM_041696173.1"/>
</dbReference>
<dbReference type="PANTHER" id="PTHR43805">
    <property type="entry name" value="GLYCEROPHOSPHORYL DIESTER PHOSPHODIESTERASE"/>
    <property type="match status" value="1"/>
</dbReference>
<evidence type="ECO:0000313" key="3">
    <source>
        <dbReference type="EMBL" id="BCS29644.1"/>
    </source>
</evidence>
<keyword evidence="4" id="KW-1185">Reference proteome</keyword>
<dbReference type="Pfam" id="PF03009">
    <property type="entry name" value="GDPD"/>
    <property type="match status" value="1"/>
</dbReference>
<accession>A0A7R7XY28</accession>
<dbReference type="GO" id="GO:0006629">
    <property type="term" value="P:lipid metabolic process"/>
    <property type="evidence" value="ECO:0007669"/>
    <property type="project" value="InterPro"/>
</dbReference>
<dbReference type="SUPFAM" id="SSF51695">
    <property type="entry name" value="PLC-like phosphodiesterases"/>
    <property type="match status" value="1"/>
</dbReference>
<feature type="region of interest" description="Disordered" evidence="1">
    <location>
        <begin position="1"/>
        <end position="20"/>
    </location>
</feature>
<dbReference type="PANTHER" id="PTHR43805:SF1">
    <property type="entry name" value="GP-PDE DOMAIN-CONTAINING PROTEIN"/>
    <property type="match status" value="1"/>
</dbReference>
<feature type="compositionally biased region" description="Polar residues" evidence="1">
    <location>
        <begin position="1"/>
        <end position="15"/>
    </location>
</feature>
<dbReference type="GeneID" id="64979641"/>
<dbReference type="EMBL" id="AP024449">
    <property type="protein sequence ID" value="BCS29644.1"/>
    <property type="molecule type" value="Genomic_DNA"/>
</dbReference>
<reference evidence="3" key="1">
    <citation type="submission" date="2021-01" db="EMBL/GenBank/DDBJ databases">
        <authorList>
            <consortium name="Aspergillus puulaauensis MK2 genome sequencing consortium"/>
            <person name="Kazuki M."/>
            <person name="Futagami T."/>
        </authorList>
    </citation>
    <scope>NUCLEOTIDE SEQUENCE</scope>
    <source>
        <strain evidence="3">MK2</strain>
    </source>
</reference>
<dbReference type="InterPro" id="IPR017946">
    <property type="entry name" value="PLC-like_Pdiesterase_TIM-brl"/>
</dbReference>
<name>A0A7R7XY28_9EURO</name>
<gene>
    <name evidence="3" type="ORF">APUU_71214A</name>
</gene>
<dbReference type="OrthoDB" id="1058301at2759"/>
<reference evidence="3" key="2">
    <citation type="submission" date="2021-02" db="EMBL/GenBank/DDBJ databases">
        <title>Aspergillus puulaauensis MK2 genome sequence.</title>
        <authorList>
            <person name="Futagami T."/>
            <person name="Mori K."/>
            <person name="Kadooka C."/>
            <person name="Tanaka T."/>
        </authorList>
    </citation>
    <scope>NUCLEOTIDE SEQUENCE</scope>
    <source>
        <strain evidence="3">MK2</strain>
    </source>
</reference>
<dbReference type="PROSITE" id="PS51704">
    <property type="entry name" value="GP_PDE"/>
    <property type="match status" value="1"/>
</dbReference>
<evidence type="ECO:0000313" key="4">
    <source>
        <dbReference type="Proteomes" id="UP000654913"/>
    </source>
</evidence>
<organism evidence="3 4">
    <name type="scientific">Aspergillus puulaauensis</name>
    <dbReference type="NCBI Taxonomy" id="1220207"/>
    <lineage>
        <taxon>Eukaryota</taxon>
        <taxon>Fungi</taxon>
        <taxon>Dikarya</taxon>
        <taxon>Ascomycota</taxon>
        <taxon>Pezizomycotina</taxon>
        <taxon>Eurotiomycetes</taxon>
        <taxon>Eurotiomycetidae</taxon>
        <taxon>Eurotiales</taxon>
        <taxon>Aspergillaceae</taxon>
        <taxon>Aspergillus</taxon>
    </lineage>
</organism>
<dbReference type="InterPro" id="IPR030395">
    <property type="entry name" value="GP_PDE_dom"/>
</dbReference>
<dbReference type="KEGG" id="apuu:APUU_71214A"/>
<protein>
    <recommendedName>
        <fullName evidence="2">GP-PDE domain-containing protein</fullName>
    </recommendedName>
</protein>
<proteinExistence type="predicted"/>
<dbReference type="GO" id="GO:0008081">
    <property type="term" value="F:phosphoric diester hydrolase activity"/>
    <property type="evidence" value="ECO:0007669"/>
    <property type="project" value="InterPro"/>
</dbReference>
<sequence length="328" mass="37683">MGDIDIQSSSNSALHSHQKRRLPQIISHRGYKGQFPENTLIAVDGAVRAGTHALELDFHLSRDGVVVLSHDPTLKRCYGVDKKVGDCDWEYLSTLRTTQEPHTPMPRLLDILEYLREPGREELWALFDIKMTNDPETIMRRIAETIESVPMPAGRPEWHQRIVLGCWSARYLPLRDQYLPKYAIALIAAHLDYAREFLEVPQFSFNVNQQVVMGPLGRGFLDQVRDAGRPVYLWTVNAPNLMRWGIRNKVDGIITDEPALFKRVCEEWEKEQGESAAAPPLSKLDDLSLGDRAKIMIFTVLVVLSGWYFRRKYLPSIERVQFEQRSSK</sequence>
<dbReference type="Proteomes" id="UP000654913">
    <property type="component" value="Chromosome 7"/>
</dbReference>
<feature type="domain" description="GP-PDE" evidence="2">
    <location>
        <begin position="23"/>
        <end position="265"/>
    </location>
</feature>
<dbReference type="CDD" id="cd08570">
    <property type="entry name" value="GDPD_YPL206cp_fungi"/>
    <property type="match status" value="1"/>
</dbReference>
<evidence type="ECO:0000256" key="1">
    <source>
        <dbReference type="SAM" id="MobiDB-lite"/>
    </source>
</evidence>